<keyword evidence="2" id="KW-1185">Reference proteome</keyword>
<dbReference type="Proteomes" id="UP000433483">
    <property type="component" value="Unassembled WGS sequence"/>
</dbReference>
<feature type="non-terminal residue" evidence="1">
    <location>
        <position position="1"/>
    </location>
</feature>
<gene>
    <name evidence="1" type="ORF">PF005_g32833</name>
</gene>
<proteinExistence type="predicted"/>
<reference evidence="1 2" key="1">
    <citation type="submission" date="2018-08" db="EMBL/GenBank/DDBJ databases">
        <title>Genomic investigation of the strawberry pathogen Phytophthora fragariae indicates pathogenicity is determined by transcriptional variation in three key races.</title>
        <authorList>
            <person name="Adams T.M."/>
            <person name="Armitage A.D."/>
            <person name="Sobczyk M.K."/>
            <person name="Bates H.J."/>
            <person name="Dunwell J.M."/>
            <person name="Nellist C.F."/>
            <person name="Harrison R.J."/>
        </authorList>
    </citation>
    <scope>NUCLEOTIDE SEQUENCE [LARGE SCALE GENOMIC DNA]</scope>
    <source>
        <strain evidence="1 2">NOV-27</strain>
    </source>
</reference>
<dbReference type="AlphaFoldDB" id="A0A6A3V276"/>
<sequence>SSVERKLMTYASSAHSRRRVRPSTWPRRWSNGRTVSTAVIATVYTTANIKESYQ</sequence>
<evidence type="ECO:0000313" key="2">
    <source>
        <dbReference type="Proteomes" id="UP000433483"/>
    </source>
</evidence>
<organism evidence="1 2">
    <name type="scientific">Phytophthora fragariae</name>
    <dbReference type="NCBI Taxonomy" id="53985"/>
    <lineage>
        <taxon>Eukaryota</taxon>
        <taxon>Sar</taxon>
        <taxon>Stramenopiles</taxon>
        <taxon>Oomycota</taxon>
        <taxon>Peronosporomycetes</taxon>
        <taxon>Peronosporales</taxon>
        <taxon>Peronosporaceae</taxon>
        <taxon>Phytophthora</taxon>
    </lineage>
</organism>
<evidence type="ECO:0000313" key="1">
    <source>
        <dbReference type="EMBL" id="KAE9157427.1"/>
    </source>
</evidence>
<accession>A0A6A3V276</accession>
<comment type="caution">
    <text evidence="1">The sequence shown here is derived from an EMBL/GenBank/DDBJ whole genome shotgun (WGS) entry which is preliminary data.</text>
</comment>
<protein>
    <submittedName>
        <fullName evidence="1">Uncharacterized protein</fullName>
    </submittedName>
</protein>
<name>A0A6A3V276_9STRA</name>
<dbReference type="EMBL" id="QXGB01008891">
    <property type="protein sequence ID" value="KAE9157427.1"/>
    <property type="molecule type" value="Genomic_DNA"/>
</dbReference>